<dbReference type="KEGG" id="phet:94288590"/>
<dbReference type="GO" id="GO:0005737">
    <property type="term" value="C:cytoplasm"/>
    <property type="evidence" value="ECO:0007669"/>
    <property type="project" value="TreeGrafter"/>
</dbReference>
<evidence type="ECO:0000259" key="2">
    <source>
        <dbReference type="PROSITE" id="PS50191"/>
    </source>
</evidence>
<keyword evidence="4" id="KW-1185">Reference proteome</keyword>
<dbReference type="InterPro" id="IPR001251">
    <property type="entry name" value="CRAL-TRIO_dom"/>
</dbReference>
<reference evidence="3 4" key="1">
    <citation type="submission" date="2021-02" db="EMBL/GenBank/DDBJ databases">
        <title>Porcisia hertigi Genome sequencing and assembly.</title>
        <authorList>
            <person name="Almutairi H."/>
            <person name="Gatherer D."/>
        </authorList>
    </citation>
    <scope>NUCLEOTIDE SEQUENCE [LARGE SCALE GENOMIC DNA]</scope>
    <source>
        <strain evidence="3 4">C119</strain>
    </source>
</reference>
<dbReference type="PROSITE" id="PS50191">
    <property type="entry name" value="CRAL_TRIO"/>
    <property type="match status" value="1"/>
</dbReference>
<evidence type="ECO:0000313" key="3">
    <source>
        <dbReference type="EMBL" id="KAG5496187.1"/>
    </source>
</evidence>
<name>A0A836I125_9TRYP</name>
<evidence type="ECO:0000313" key="4">
    <source>
        <dbReference type="Proteomes" id="UP000674318"/>
    </source>
</evidence>
<dbReference type="RefSeq" id="XP_067754670.1">
    <property type="nucleotide sequence ID" value="XM_067898513.1"/>
</dbReference>
<dbReference type="GeneID" id="94288590"/>
<dbReference type="InterPro" id="IPR036865">
    <property type="entry name" value="CRAL-TRIO_dom_sf"/>
</dbReference>
<protein>
    <recommendedName>
        <fullName evidence="2">CRAL-TRIO domain-containing protein</fullName>
    </recommendedName>
</protein>
<sequence length="731" mass="81638">MDERFDTPYSDDDLLSSSTACIHLDCKHEHQVTEAIKALRLILRYGIHEEPSKMAVSEASDSCIALEYLRIFSSGLEPGEARYIVYRYLKANCMNSAGALREMMNAAELREKQLLNRVVLFPCLVPMNGFDQWAICKELRLLYGNTSCDKQIPDHQGRPQLEHGQGSDCGVPWEEHQSNMMTAEVSRESEFPAPTRSSSYSSRKAMTLFQKTAASTATGEFQSGLSSSIEKKQVSGSSQGTGGAWHLFASFMSFVCGEGMGRMSDKSNTEKTTPSAVSPGPTRNSSFHSIVSMSGDTSSSVATSDRQTSCMAKEVVQHTGDTVPAVKSTVASIYEDSLNLHGILQPIIEVITRHVQFAFHYYDLHGHPVMYCRLGGMHSRKLMQELLPLTAVDAEPRTVTVLFTTYFFLVLEQLIRYCNRQNRKHNILDGAHLTMSHLDSRQQLREKSSCFLCSANAIPEKVPVGTCTVVIDCAGVNVRRYLYKPLLAMVRSTIEESMPHFPELIHHVYVVNCNAVVRWSYRFFRLILKQNTRDKITFCGKKSTAATLRQMIGSDMLPEELGGTCRCPGGCIPFTPATRDEEELMPLGHSSSWAHLNWTPPYTDSDTDMAQRFTEERLASRRLHCTSEQILVKARASRKLSFAMDAQSEIVWEFAVKRHSKVTFSVLFASAGNDGAMLSVVQRCRVQEGAGHYIAPSIGTVILEWCNKHSLFSRCSVSLKVYHERTSAAVV</sequence>
<dbReference type="SMART" id="SM00516">
    <property type="entry name" value="SEC14"/>
    <property type="match status" value="1"/>
</dbReference>
<feature type="domain" description="CRAL-TRIO" evidence="2">
    <location>
        <begin position="347"/>
        <end position="569"/>
    </location>
</feature>
<dbReference type="PANTHER" id="PTHR23324">
    <property type="entry name" value="SEC14 RELATED PROTEIN"/>
    <property type="match status" value="1"/>
</dbReference>
<dbReference type="Proteomes" id="UP000674318">
    <property type="component" value="Chromosome 32"/>
</dbReference>
<feature type="compositionally biased region" description="Polar residues" evidence="1">
    <location>
        <begin position="270"/>
        <end position="302"/>
    </location>
</feature>
<dbReference type="Gene3D" id="2.60.120.680">
    <property type="entry name" value="GOLD domain"/>
    <property type="match status" value="1"/>
</dbReference>
<feature type="region of interest" description="Disordered" evidence="1">
    <location>
        <begin position="262"/>
        <end position="302"/>
    </location>
</feature>
<accession>A0A836I125</accession>
<dbReference type="EMBL" id="JAFJZO010000032">
    <property type="protein sequence ID" value="KAG5496187.1"/>
    <property type="molecule type" value="Genomic_DNA"/>
</dbReference>
<dbReference type="SUPFAM" id="SSF52087">
    <property type="entry name" value="CRAL/TRIO domain"/>
    <property type="match status" value="1"/>
</dbReference>
<evidence type="ECO:0000256" key="1">
    <source>
        <dbReference type="SAM" id="MobiDB-lite"/>
    </source>
</evidence>
<dbReference type="CDD" id="cd00170">
    <property type="entry name" value="SEC14"/>
    <property type="match status" value="1"/>
</dbReference>
<organism evidence="3 4">
    <name type="scientific">Porcisia hertigi</name>
    <dbReference type="NCBI Taxonomy" id="2761500"/>
    <lineage>
        <taxon>Eukaryota</taxon>
        <taxon>Discoba</taxon>
        <taxon>Euglenozoa</taxon>
        <taxon>Kinetoplastea</taxon>
        <taxon>Metakinetoplastina</taxon>
        <taxon>Trypanosomatida</taxon>
        <taxon>Trypanosomatidae</taxon>
        <taxon>Leishmaniinae</taxon>
        <taxon>Porcisia</taxon>
    </lineage>
</organism>
<dbReference type="PANTHER" id="PTHR23324:SF83">
    <property type="entry name" value="SEC14-LIKE PROTEIN 2"/>
    <property type="match status" value="1"/>
</dbReference>
<gene>
    <name evidence="3" type="ORF">JKF63_02488</name>
</gene>
<proteinExistence type="predicted"/>
<feature type="region of interest" description="Disordered" evidence="1">
    <location>
        <begin position="153"/>
        <end position="199"/>
    </location>
</feature>
<dbReference type="Pfam" id="PF00650">
    <property type="entry name" value="CRAL_TRIO"/>
    <property type="match status" value="1"/>
</dbReference>
<comment type="caution">
    <text evidence="3">The sequence shown here is derived from an EMBL/GenBank/DDBJ whole genome shotgun (WGS) entry which is preliminary data.</text>
</comment>
<dbReference type="InterPro" id="IPR051064">
    <property type="entry name" value="SEC14/CRAL-TRIO_domain"/>
</dbReference>
<dbReference type="AlphaFoldDB" id="A0A836I125"/>
<dbReference type="OrthoDB" id="1434354at2759"/>
<dbReference type="SUPFAM" id="SSF101576">
    <property type="entry name" value="Supernatant protein factor (SPF), C-terminal domain"/>
    <property type="match status" value="1"/>
</dbReference>
<dbReference type="InterPro" id="IPR036598">
    <property type="entry name" value="GOLD_dom_sf"/>
</dbReference>
<dbReference type="Gene3D" id="3.40.525.10">
    <property type="entry name" value="CRAL-TRIO lipid binding domain"/>
    <property type="match status" value="1"/>
</dbReference>